<dbReference type="OrthoDB" id="1435015at2"/>
<protein>
    <submittedName>
        <fullName evidence="2">Uncharacterized protein</fullName>
    </submittedName>
</protein>
<feature type="transmembrane region" description="Helical" evidence="1">
    <location>
        <begin position="29"/>
        <end position="49"/>
    </location>
</feature>
<evidence type="ECO:0000313" key="2">
    <source>
        <dbReference type="EMBL" id="QDO95430.1"/>
    </source>
</evidence>
<dbReference type="KEGG" id="fop:FNB79_16120"/>
<gene>
    <name evidence="2" type="ORF">FNB79_16120</name>
</gene>
<sequence>MIFTVPFALILLVLFIVLFIFSRTIDKRIWVALLISIVLTPIIYFYVLYPLINIFSDYHHEKYFEASAWKKSPAFRYEMANNLENTNLLIGKNKTEVATLLGDPEWFSWNDAIKANDSNFWNYNLGIKPGAFNKTQECIKITFVNNIAESLEHYQLELEFDE</sequence>
<evidence type="ECO:0000256" key="1">
    <source>
        <dbReference type="SAM" id="Phobius"/>
    </source>
</evidence>
<accession>A0A516GVL4</accession>
<name>A0A516GVL4_9FLAO</name>
<keyword evidence="1" id="KW-0472">Membrane</keyword>
<reference evidence="2 3" key="1">
    <citation type="submission" date="2019-07" db="EMBL/GenBank/DDBJ databases">
        <title>Genome sequencing for Formosa sp. PS13.</title>
        <authorList>
            <person name="Park S.-J."/>
        </authorList>
    </citation>
    <scope>NUCLEOTIDE SEQUENCE [LARGE SCALE GENOMIC DNA]</scope>
    <source>
        <strain evidence="2 3">PS13</strain>
    </source>
</reference>
<keyword evidence="3" id="KW-1185">Reference proteome</keyword>
<dbReference type="Proteomes" id="UP000319209">
    <property type="component" value="Chromosome"/>
</dbReference>
<keyword evidence="1" id="KW-0812">Transmembrane</keyword>
<dbReference type="AlphaFoldDB" id="A0A516GVL4"/>
<organism evidence="2 3">
    <name type="scientific">Formosa sediminum</name>
    <dbReference type="NCBI Taxonomy" id="2594004"/>
    <lineage>
        <taxon>Bacteria</taxon>
        <taxon>Pseudomonadati</taxon>
        <taxon>Bacteroidota</taxon>
        <taxon>Flavobacteriia</taxon>
        <taxon>Flavobacteriales</taxon>
        <taxon>Flavobacteriaceae</taxon>
        <taxon>Formosa</taxon>
    </lineage>
</organism>
<feature type="transmembrane region" description="Helical" evidence="1">
    <location>
        <begin position="6"/>
        <end position="22"/>
    </location>
</feature>
<proteinExistence type="predicted"/>
<evidence type="ECO:0000313" key="3">
    <source>
        <dbReference type="Proteomes" id="UP000319209"/>
    </source>
</evidence>
<dbReference type="EMBL" id="CP041637">
    <property type="protein sequence ID" value="QDO95430.1"/>
    <property type="molecule type" value="Genomic_DNA"/>
</dbReference>
<dbReference type="RefSeq" id="WP_143382336.1">
    <property type="nucleotide sequence ID" value="NZ_CP041637.1"/>
</dbReference>
<keyword evidence="1" id="KW-1133">Transmembrane helix</keyword>